<evidence type="ECO:0008006" key="3">
    <source>
        <dbReference type="Google" id="ProtNLM"/>
    </source>
</evidence>
<dbReference type="RefSeq" id="WP_200504939.1">
    <property type="nucleotide sequence ID" value="NZ_JAEHFX010000002.1"/>
</dbReference>
<reference evidence="1 2" key="1">
    <citation type="submission" date="2020-12" db="EMBL/GenBank/DDBJ databases">
        <title>Bacterial novel species Adhaeribacter sp. BT258 isolated from soil.</title>
        <authorList>
            <person name="Jung H.-Y."/>
        </authorList>
    </citation>
    <scope>NUCLEOTIDE SEQUENCE [LARGE SCALE GENOMIC DNA]</scope>
    <source>
        <strain evidence="1 2">BT258</strain>
    </source>
</reference>
<organism evidence="1 2">
    <name type="scientific">Adhaeribacter terrigena</name>
    <dbReference type="NCBI Taxonomy" id="2793070"/>
    <lineage>
        <taxon>Bacteria</taxon>
        <taxon>Pseudomonadati</taxon>
        <taxon>Bacteroidota</taxon>
        <taxon>Cytophagia</taxon>
        <taxon>Cytophagales</taxon>
        <taxon>Hymenobacteraceae</taxon>
        <taxon>Adhaeribacter</taxon>
    </lineage>
</organism>
<comment type="caution">
    <text evidence="1">The sequence shown here is derived from an EMBL/GenBank/DDBJ whole genome shotgun (WGS) entry which is preliminary data.</text>
</comment>
<dbReference type="Proteomes" id="UP000644147">
    <property type="component" value="Unassembled WGS sequence"/>
</dbReference>
<keyword evidence="2" id="KW-1185">Reference proteome</keyword>
<protein>
    <recommendedName>
        <fullName evidence="3">Outer membrane protein beta-barrel domain-containing protein</fullName>
    </recommendedName>
</protein>
<name>A0ABS1BYK2_9BACT</name>
<proteinExistence type="predicted"/>
<accession>A0ABS1BYK2</accession>
<dbReference type="EMBL" id="JAEHFX010000002">
    <property type="protein sequence ID" value="MBK0402226.1"/>
    <property type="molecule type" value="Genomic_DNA"/>
</dbReference>
<evidence type="ECO:0000313" key="1">
    <source>
        <dbReference type="EMBL" id="MBK0402226.1"/>
    </source>
</evidence>
<gene>
    <name evidence="1" type="ORF">I5M27_04475</name>
</gene>
<sequence>MKFTWFFGVCLMIIFRAEAQQDSTAIRDVFKSKRHLEISLNHGFMRPSIHPVSGPHEAYPLTGRVFDLGLGYTFNASENLGFTATGKLGAYPMLVGIPPTDYSYGQDTKQYFHWVSYTGFAELSGTATYRHFLSSRLAWASGGGVGVKFLVSTSSGAGMSSSLSDSHSYYRLENSGKAKPFLLLQTGFQYKLKNSDLLGLRLSYHHSLRPVQEGSYYIASNSPAFSQGTIRVQGHQLTVGLGYTFTGYEKLQRRMQAETPQNKRAFKRTLKREYYEQRMPKSSALRVYGAIFADQNTSTDKAGVIGSARPGSLGAGLEFHRAFHPHFFWEAGFNMHEYWEGNSYRYPGLIFSGSSSNAFEARQVSGGAGYILRNKNLVPLFYFSGGAALAYSPDYKGLSGHSYGRFETKTPPGYLEMYTENYMLRKVFPLLYTGVRKDFRIRGKLFFSPAFKYYQGLTKVYDQRVQYTTSQFFPEYRQSSVFMRGSYFEYSLGLKLDL</sequence>
<evidence type="ECO:0000313" key="2">
    <source>
        <dbReference type="Proteomes" id="UP000644147"/>
    </source>
</evidence>